<dbReference type="InterPro" id="IPR003869">
    <property type="entry name" value="Polysac_CapD-like"/>
</dbReference>
<dbReference type="Pfam" id="PF02719">
    <property type="entry name" value="Polysacc_synt_2"/>
    <property type="match status" value="1"/>
</dbReference>
<accession>A0A369LDP1</accession>
<comment type="caution">
    <text evidence="4">The sequence shown here is derived from an EMBL/GenBank/DDBJ whole genome shotgun (WGS) entry which is preliminary data.</text>
</comment>
<reference evidence="4 5" key="1">
    <citation type="journal article" date="2018" name="Elife">
        <title>Discovery and characterization of a prevalent human gut bacterial enzyme sufficient for the inactivation of a family of plant toxins.</title>
        <authorList>
            <person name="Koppel N."/>
            <person name="Bisanz J.E."/>
            <person name="Pandelia M.E."/>
            <person name="Turnbaugh P.J."/>
            <person name="Balskus E.P."/>
        </authorList>
    </citation>
    <scope>NUCLEOTIDE SEQUENCE [LARGE SCALE GENOMIC DNA]</scope>
    <source>
        <strain evidence="4 5">OB21 GAM31</strain>
    </source>
</reference>
<dbReference type="InterPro" id="IPR029063">
    <property type="entry name" value="SAM-dependent_MTases_sf"/>
</dbReference>
<evidence type="ECO:0000259" key="3">
    <source>
        <dbReference type="Pfam" id="PF02719"/>
    </source>
</evidence>
<comment type="similarity">
    <text evidence="1">Belongs to the polysaccharide synthase family.</text>
</comment>
<feature type="transmembrane region" description="Helical" evidence="2">
    <location>
        <begin position="103"/>
        <end position="124"/>
    </location>
</feature>
<dbReference type="SUPFAM" id="SSF51735">
    <property type="entry name" value="NAD(P)-binding Rossmann-fold domains"/>
    <property type="match status" value="1"/>
</dbReference>
<evidence type="ECO:0000256" key="2">
    <source>
        <dbReference type="SAM" id="Phobius"/>
    </source>
</evidence>
<evidence type="ECO:0000313" key="5">
    <source>
        <dbReference type="Proteomes" id="UP000253975"/>
    </source>
</evidence>
<proteinExistence type="inferred from homology"/>
<evidence type="ECO:0000313" key="4">
    <source>
        <dbReference type="EMBL" id="RDB57212.1"/>
    </source>
</evidence>
<dbReference type="InterPro" id="IPR051203">
    <property type="entry name" value="Polysaccharide_Synthase-Rel"/>
</dbReference>
<feature type="transmembrane region" description="Helical" evidence="2">
    <location>
        <begin position="12"/>
        <end position="31"/>
    </location>
</feature>
<feature type="domain" description="Polysaccharide biosynthesis protein CapD-like" evidence="3">
    <location>
        <begin position="288"/>
        <end position="569"/>
    </location>
</feature>
<name>A0A369LDP1_9ACTN</name>
<feature type="transmembrane region" description="Helical" evidence="2">
    <location>
        <begin position="76"/>
        <end position="97"/>
    </location>
</feature>
<dbReference type="RefSeq" id="WP_114615929.1">
    <property type="nucleotide sequence ID" value="NZ_DBFSFD010000050.1"/>
</dbReference>
<protein>
    <submittedName>
        <fullName evidence="4">Nucleoside-diphosphate sugar epimerase</fullName>
    </submittedName>
</protein>
<dbReference type="InterPro" id="IPR036291">
    <property type="entry name" value="NAD(P)-bd_dom_sf"/>
</dbReference>
<organism evidence="4 5">
    <name type="scientific">Slackia isoflavoniconvertens</name>
    <dbReference type="NCBI Taxonomy" id="572010"/>
    <lineage>
        <taxon>Bacteria</taxon>
        <taxon>Bacillati</taxon>
        <taxon>Actinomycetota</taxon>
        <taxon>Coriobacteriia</taxon>
        <taxon>Eggerthellales</taxon>
        <taxon>Eggerthellaceae</taxon>
        <taxon>Slackia</taxon>
    </lineage>
</organism>
<dbReference type="Pfam" id="PF13727">
    <property type="entry name" value="CoA_binding_3"/>
    <property type="match status" value="1"/>
</dbReference>
<dbReference type="AlphaFoldDB" id="A0A369LDP1"/>
<keyword evidence="2" id="KW-1133">Transmembrane helix</keyword>
<sequence length="626" mass="69349">MDIRFTRRTALLIVCDILATFLSYYLASVLTGLVGEVFATHEIYFILGVPAVVYICLFAAFKMYNNLWEYASIDDAIRIVIMVGFGTLVSAVLLWVLGEWIPIRIYFVALFLMIFFTGGVRMVFRVIRSKKRVIAATPAENQKRLRTLVVGAGETGSLAIGRMASRDPHMPGDPIIAVDDNPSKRKLRIHGVEVMGTSDDIPRLVERFDIQQIVVAIPSATLDERKRIYGICTKTNCQLRTLPNVRELRIDEINDVKLREVDVADLLGREEVVLNTRVVSGYISGKTILVTGGGGSIGSELCRQVAAVAPKRIVVFDMYENDAYMLRNEIMSQYDDIDVQVEVGSVCDEGRLRDVFEKYHPAAVFHAAAHKHVPLMEMCPREAIQNNVFGTLNAVRLADEYGVGRFIFISTDKAVNPTSVMGATKRMGEMIIQHYAQESKTVFTAVRFGNVLGSNGSVIPLFKRQIAAGGPVTVTDPNIERFFMTIPEASRLVIQAGGMANGGEIFILDMGDPVKIVDLAKSLIQLSGLEVDKDIKIVYTGLREGEKMYEELLMNEENTIPTKLKGIMISTGKEIGYEAVERKLGELRDALTQDDVTALHTLADAVPTYTITHNVIEERAVAAQGK</sequence>
<dbReference type="EMBL" id="PPTO01000012">
    <property type="protein sequence ID" value="RDB57212.1"/>
    <property type="molecule type" value="Genomic_DNA"/>
</dbReference>
<gene>
    <name evidence="4" type="ORF">C1881_07600</name>
</gene>
<keyword evidence="2" id="KW-0472">Membrane</keyword>
<dbReference type="Gene3D" id="3.40.50.720">
    <property type="entry name" value="NAD(P)-binding Rossmann-like Domain"/>
    <property type="match status" value="2"/>
</dbReference>
<dbReference type="CDD" id="cd05237">
    <property type="entry name" value="UDP_invert_4-6DH_SDR_e"/>
    <property type="match status" value="1"/>
</dbReference>
<dbReference type="SUPFAM" id="SSF53335">
    <property type="entry name" value="S-adenosyl-L-methionine-dependent methyltransferases"/>
    <property type="match status" value="1"/>
</dbReference>
<keyword evidence="2" id="KW-0812">Transmembrane</keyword>
<evidence type="ECO:0000256" key="1">
    <source>
        <dbReference type="ARBA" id="ARBA00007430"/>
    </source>
</evidence>
<dbReference type="Proteomes" id="UP000253975">
    <property type="component" value="Unassembled WGS sequence"/>
</dbReference>
<dbReference type="PANTHER" id="PTHR43318:SF1">
    <property type="entry name" value="POLYSACCHARIDE BIOSYNTHESIS PROTEIN EPSC-RELATED"/>
    <property type="match status" value="1"/>
</dbReference>
<dbReference type="PANTHER" id="PTHR43318">
    <property type="entry name" value="UDP-N-ACETYLGLUCOSAMINE 4,6-DEHYDRATASE"/>
    <property type="match status" value="1"/>
</dbReference>
<feature type="transmembrane region" description="Helical" evidence="2">
    <location>
        <begin position="43"/>
        <end position="64"/>
    </location>
</feature>